<gene>
    <name evidence="5" type="ORF">BS50DRAFT_610314</name>
</gene>
<dbReference type="EMBL" id="KZ678135">
    <property type="protein sequence ID" value="PSN66987.1"/>
    <property type="molecule type" value="Genomic_DNA"/>
</dbReference>
<dbReference type="Gene3D" id="3.40.630.10">
    <property type="entry name" value="Zn peptidases"/>
    <property type="match status" value="1"/>
</dbReference>
<keyword evidence="1" id="KW-0808">Transferase</keyword>
<dbReference type="PANTHER" id="PTHR12283">
    <property type="entry name" value="GLUTAMINYL-PEPTIDE CYCLOTRANSFERASE"/>
    <property type="match status" value="1"/>
</dbReference>
<dbReference type="InterPro" id="IPR007484">
    <property type="entry name" value="Peptidase_M28"/>
</dbReference>
<keyword evidence="3" id="KW-0862">Zinc</keyword>
<name>A0A2T2NNI1_CORCC</name>
<reference evidence="5 6" key="1">
    <citation type="journal article" date="2018" name="Front. Microbiol.">
        <title>Genome-Wide Analysis of Corynespora cassiicola Leaf Fall Disease Putative Effectors.</title>
        <authorList>
            <person name="Lopez D."/>
            <person name="Ribeiro S."/>
            <person name="Label P."/>
            <person name="Fumanal B."/>
            <person name="Venisse J.S."/>
            <person name="Kohler A."/>
            <person name="de Oliveira R.R."/>
            <person name="Labutti K."/>
            <person name="Lipzen A."/>
            <person name="Lail K."/>
            <person name="Bauer D."/>
            <person name="Ohm R.A."/>
            <person name="Barry K.W."/>
            <person name="Spatafora J."/>
            <person name="Grigoriev I.V."/>
            <person name="Martin F.M."/>
            <person name="Pujade-Renaud V."/>
        </authorList>
    </citation>
    <scope>NUCLEOTIDE SEQUENCE [LARGE SCALE GENOMIC DNA]</scope>
    <source>
        <strain evidence="5 6">Philippines</strain>
    </source>
</reference>
<organism evidence="5 6">
    <name type="scientific">Corynespora cassiicola Philippines</name>
    <dbReference type="NCBI Taxonomy" id="1448308"/>
    <lineage>
        <taxon>Eukaryota</taxon>
        <taxon>Fungi</taxon>
        <taxon>Dikarya</taxon>
        <taxon>Ascomycota</taxon>
        <taxon>Pezizomycotina</taxon>
        <taxon>Dothideomycetes</taxon>
        <taxon>Pleosporomycetidae</taxon>
        <taxon>Pleosporales</taxon>
        <taxon>Corynesporascaceae</taxon>
        <taxon>Corynespora</taxon>
    </lineage>
</organism>
<evidence type="ECO:0000313" key="5">
    <source>
        <dbReference type="EMBL" id="PSN66987.1"/>
    </source>
</evidence>
<dbReference type="InterPro" id="IPR040234">
    <property type="entry name" value="QC/QCL"/>
</dbReference>
<feature type="domain" description="Peptidase M28" evidence="4">
    <location>
        <begin position="129"/>
        <end position="362"/>
    </location>
</feature>
<dbReference type="InterPro" id="IPR037457">
    <property type="entry name" value="M28_QC"/>
</dbReference>
<feature type="chain" id="PRO_5015374974" description="Peptide hydrolase" evidence="3">
    <location>
        <begin position="36"/>
        <end position="417"/>
    </location>
</feature>
<accession>A0A2T2NNI1</accession>
<proteinExistence type="inferred from homology"/>
<dbReference type="GO" id="GO:0006508">
    <property type="term" value="P:proteolysis"/>
    <property type="evidence" value="ECO:0007669"/>
    <property type="project" value="UniProtKB-KW"/>
</dbReference>
<keyword evidence="6" id="KW-1185">Reference proteome</keyword>
<keyword evidence="3" id="KW-0479">Metal-binding</keyword>
<feature type="signal peptide" evidence="3">
    <location>
        <begin position="1"/>
        <end position="35"/>
    </location>
</feature>
<keyword evidence="3" id="KW-0732">Signal</keyword>
<sequence length="417" mass="46329">MYIPTASFRFPISTNLSSLSAYLILLLCVPALVSAYKPLSDSFLRAIPSPGHDLDPRNGSLLAPILIPRVPGTPGQSAVQRHFVDFFQRELPRWSIEWQNSSAVTPVSGNVEIPFANLIFRREPPWVKPGQSNLLTLVAHYDSKYTPEGFIGATDSAVPCAVLMHVARTVDRYVSQMHDEMAALGEGGTVEMDMGVQILLLDGEEAFEKWSDTDSLYGSRALAKEWKSTPNPPASQFYKYPNPLSQIPLFLLLDLLGAANPTVPSYFPTTHWAYNSLLQVESRMRALHLLESSPAQPFLSDANRTQAQGVVSDDHLPFIAEGVPILHVIPQPFPDVWHTAEDHGGNLDMEVVRDWGKIVAGFVLEWLDMMEVWDEEAPFCNRTCCLRVEDCILIIGLFVESRFHIKVSGKQGFGIVG</sequence>
<comment type="similarity">
    <text evidence="3">Belongs to the peptidase M28 family.</text>
</comment>
<dbReference type="AlphaFoldDB" id="A0A2T2NNI1"/>
<dbReference type="CDD" id="cd03880">
    <property type="entry name" value="M28_QC_like"/>
    <property type="match status" value="1"/>
</dbReference>
<dbReference type="EC" id="3.4.-.-" evidence="3"/>
<dbReference type="GO" id="GO:0008233">
    <property type="term" value="F:peptidase activity"/>
    <property type="evidence" value="ECO:0007669"/>
    <property type="project" value="UniProtKB-KW"/>
</dbReference>
<protein>
    <recommendedName>
        <fullName evidence="3">Peptide hydrolase</fullName>
        <ecNumber evidence="3">3.4.-.-</ecNumber>
    </recommendedName>
</protein>
<dbReference type="Pfam" id="PF04389">
    <property type="entry name" value="Peptidase_M28"/>
    <property type="match status" value="1"/>
</dbReference>
<evidence type="ECO:0000256" key="1">
    <source>
        <dbReference type="ARBA" id="ARBA00022679"/>
    </source>
</evidence>
<dbReference type="GO" id="GO:0016603">
    <property type="term" value="F:glutaminyl-peptide cyclotransferase activity"/>
    <property type="evidence" value="ECO:0007669"/>
    <property type="project" value="InterPro"/>
</dbReference>
<keyword evidence="3" id="KW-0645">Protease</keyword>
<evidence type="ECO:0000256" key="2">
    <source>
        <dbReference type="ARBA" id="ARBA00023315"/>
    </source>
</evidence>
<evidence type="ECO:0000313" key="6">
    <source>
        <dbReference type="Proteomes" id="UP000240883"/>
    </source>
</evidence>
<evidence type="ECO:0000256" key="3">
    <source>
        <dbReference type="RuleBase" id="RU361240"/>
    </source>
</evidence>
<keyword evidence="3" id="KW-0378">Hydrolase</keyword>
<dbReference type="PANTHER" id="PTHR12283:SF2">
    <property type="entry name" value="PEPTIDE HYDROLASE"/>
    <property type="match status" value="1"/>
</dbReference>
<keyword evidence="2" id="KW-0012">Acyltransferase</keyword>
<dbReference type="Proteomes" id="UP000240883">
    <property type="component" value="Unassembled WGS sequence"/>
</dbReference>
<dbReference type="GO" id="GO:0008270">
    <property type="term" value="F:zinc ion binding"/>
    <property type="evidence" value="ECO:0007669"/>
    <property type="project" value="TreeGrafter"/>
</dbReference>
<evidence type="ECO:0000259" key="4">
    <source>
        <dbReference type="Pfam" id="PF04389"/>
    </source>
</evidence>
<dbReference type="SUPFAM" id="SSF53187">
    <property type="entry name" value="Zn-dependent exopeptidases"/>
    <property type="match status" value="1"/>
</dbReference>
<dbReference type="OrthoDB" id="3907302at2759"/>